<keyword evidence="3" id="KW-1185">Reference proteome</keyword>
<organism evidence="2 3">
    <name type="scientific">Saccharomonospora cyanea NA-134</name>
    <dbReference type="NCBI Taxonomy" id="882082"/>
    <lineage>
        <taxon>Bacteria</taxon>
        <taxon>Bacillati</taxon>
        <taxon>Actinomycetota</taxon>
        <taxon>Actinomycetes</taxon>
        <taxon>Pseudonocardiales</taxon>
        <taxon>Pseudonocardiaceae</taxon>
        <taxon>Saccharomonospora</taxon>
    </lineage>
</organism>
<sequence>MPPGYRLVPARPGLGTTHWLHLATFATGLAALFLGFAPAAESAAGVSEDYFGAVYSVSIYEGGAGLTPALLFTAGFVALLSVLPGGRERTGPGPVVPALSVGVTLEMLFSTFTMPAEQEAAVGWIMVMVLCVLQSVIALVAYFIGRSVPESR</sequence>
<evidence type="ECO:0000256" key="1">
    <source>
        <dbReference type="SAM" id="Phobius"/>
    </source>
</evidence>
<protein>
    <submittedName>
        <fullName evidence="2">Uncharacterized protein</fullName>
    </submittedName>
</protein>
<keyword evidence="1" id="KW-0472">Membrane</keyword>
<dbReference type="AlphaFoldDB" id="H5XGV9"/>
<dbReference type="EMBL" id="CM001440">
    <property type="protein sequence ID" value="EHR62686.1"/>
    <property type="molecule type" value="Genomic_DNA"/>
</dbReference>
<gene>
    <name evidence="2" type="ORF">SaccyDRAFT_3861</name>
</gene>
<dbReference type="Pfam" id="PF17270">
    <property type="entry name" value="DUF5336"/>
    <property type="match status" value="1"/>
</dbReference>
<proteinExistence type="predicted"/>
<evidence type="ECO:0000313" key="2">
    <source>
        <dbReference type="EMBL" id="EHR62686.1"/>
    </source>
</evidence>
<dbReference type="InterPro" id="IPR035166">
    <property type="entry name" value="DUF5336"/>
</dbReference>
<dbReference type="OrthoDB" id="9829875at2"/>
<keyword evidence="1" id="KW-0812">Transmembrane</keyword>
<keyword evidence="1" id="KW-1133">Transmembrane helix</keyword>
<accession>H5XGV9</accession>
<evidence type="ECO:0000313" key="3">
    <source>
        <dbReference type="Proteomes" id="UP000002791"/>
    </source>
</evidence>
<name>H5XGV9_9PSEU</name>
<reference evidence="2 3" key="1">
    <citation type="submission" date="2011-11" db="EMBL/GenBank/DDBJ databases">
        <title>The Noncontiguous Finished sequence of Saccharomonospora cyanea NA-134.</title>
        <authorList>
            <consortium name="US DOE Joint Genome Institute"/>
            <person name="Lucas S."/>
            <person name="Han J."/>
            <person name="Lapidus A."/>
            <person name="Cheng J.-F."/>
            <person name="Goodwin L."/>
            <person name="Pitluck S."/>
            <person name="Peters L."/>
            <person name="Ovchinnikova G."/>
            <person name="Lu M."/>
            <person name="Detter J.C."/>
            <person name="Han C."/>
            <person name="Tapia R."/>
            <person name="Land M."/>
            <person name="Hauser L."/>
            <person name="Kyrpides N."/>
            <person name="Ivanova N."/>
            <person name="Pagani I."/>
            <person name="Brambilla E.-M."/>
            <person name="Klenk H.-P."/>
            <person name="Woyke T."/>
        </authorList>
    </citation>
    <scope>NUCLEOTIDE SEQUENCE [LARGE SCALE GENOMIC DNA]</scope>
    <source>
        <strain evidence="2 3">NA-134</strain>
    </source>
</reference>
<feature type="transmembrane region" description="Helical" evidence="1">
    <location>
        <begin position="121"/>
        <end position="144"/>
    </location>
</feature>
<dbReference type="HOGENOM" id="CLU_1721019_0_0_11"/>
<dbReference type="Proteomes" id="UP000002791">
    <property type="component" value="Chromosome"/>
</dbReference>